<feature type="transmembrane region" description="Helical" evidence="9">
    <location>
        <begin position="63"/>
        <end position="80"/>
    </location>
</feature>
<dbReference type="AlphaFoldDB" id="A0A1F5GD10"/>
<evidence type="ECO:0000256" key="4">
    <source>
        <dbReference type="ARBA" id="ARBA00022643"/>
    </source>
</evidence>
<dbReference type="PANTHER" id="PTHR30578">
    <property type="entry name" value="ELECTRON TRANSPORT COMPLEX PROTEIN RNFD"/>
    <property type="match status" value="1"/>
</dbReference>
<evidence type="ECO:0000256" key="8">
    <source>
        <dbReference type="ARBA" id="ARBA00023136"/>
    </source>
</evidence>
<feature type="transmembrane region" description="Helical" evidence="9">
    <location>
        <begin position="115"/>
        <end position="133"/>
    </location>
</feature>
<evidence type="ECO:0000256" key="9">
    <source>
        <dbReference type="SAM" id="Phobius"/>
    </source>
</evidence>
<feature type="transmembrane region" description="Helical" evidence="9">
    <location>
        <begin position="12"/>
        <end position="31"/>
    </location>
</feature>
<dbReference type="Proteomes" id="UP000178577">
    <property type="component" value="Unassembled WGS sequence"/>
</dbReference>
<keyword evidence="3" id="KW-0285">Flavoprotein</keyword>
<evidence type="ECO:0000256" key="7">
    <source>
        <dbReference type="ARBA" id="ARBA00022989"/>
    </source>
</evidence>
<keyword evidence="7 9" id="KW-1133">Transmembrane helix</keyword>
<sequence length="257" mass="28521">MEIKTLFNDNRLKVALTLFLIWTLAVWHLPAGRQVSGFLYPIIAIATVTIVDLSITFVRDHKFYLPSASLVTGFLIGLIIAPTEKVWIIVAASLAASLSKQLIKAQVRQHIFNPAAFGIIFVSLVFGVEVAWWGVGASKWIPVILIPLMLRILWKMRRISLPISFLAVYFLYFILVSKSAEAAFVSLLDGSVLLFALVMLPEPITSPVKGQFKWLFGTLVAIFAIGLTQLGILNEVFLPALLISNLVGFILSKKLRQ</sequence>
<keyword evidence="4" id="KW-0288">FMN</keyword>
<keyword evidence="1" id="KW-0813">Transport</keyword>
<evidence type="ECO:0000256" key="5">
    <source>
        <dbReference type="ARBA" id="ARBA00022692"/>
    </source>
</evidence>
<evidence type="ECO:0000313" key="11">
    <source>
        <dbReference type="Proteomes" id="UP000178577"/>
    </source>
</evidence>
<dbReference type="GO" id="GO:0055085">
    <property type="term" value="P:transmembrane transport"/>
    <property type="evidence" value="ECO:0007669"/>
    <property type="project" value="InterPro"/>
</dbReference>
<gene>
    <name evidence="10" type="ORF">A2693_04770</name>
</gene>
<keyword evidence="2" id="KW-0597">Phosphoprotein</keyword>
<proteinExistence type="predicted"/>
<accession>A0A1F5GD10</accession>
<dbReference type="Pfam" id="PF03116">
    <property type="entry name" value="NQR2_RnfD_RnfE"/>
    <property type="match status" value="1"/>
</dbReference>
<dbReference type="InterPro" id="IPR004338">
    <property type="entry name" value="NqrB/RnfD"/>
</dbReference>
<keyword evidence="6" id="KW-1278">Translocase</keyword>
<dbReference type="GO" id="GO:0005886">
    <property type="term" value="C:plasma membrane"/>
    <property type="evidence" value="ECO:0007669"/>
    <property type="project" value="TreeGrafter"/>
</dbReference>
<dbReference type="EMBL" id="MFAY01000001">
    <property type="protein sequence ID" value="OGD89707.1"/>
    <property type="molecule type" value="Genomic_DNA"/>
</dbReference>
<keyword evidence="5 9" id="KW-0812">Transmembrane</keyword>
<protein>
    <submittedName>
        <fullName evidence="10">Uncharacterized protein</fullName>
    </submittedName>
</protein>
<feature type="transmembrane region" description="Helical" evidence="9">
    <location>
        <begin position="182"/>
        <end position="200"/>
    </location>
</feature>
<organism evidence="10 11">
    <name type="scientific">Candidatus Curtissbacteria bacterium RIFCSPHIGHO2_01_FULL_40_12</name>
    <dbReference type="NCBI Taxonomy" id="1797710"/>
    <lineage>
        <taxon>Bacteria</taxon>
        <taxon>Candidatus Curtissiibacteriota</taxon>
    </lineage>
</organism>
<feature type="transmembrane region" description="Helical" evidence="9">
    <location>
        <begin position="37"/>
        <end position="58"/>
    </location>
</feature>
<evidence type="ECO:0000256" key="6">
    <source>
        <dbReference type="ARBA" id="ARBA00022967"/>
    </source>
</evidence>
<dbReference type="PANTHER" id="PTHR30578:SF0">
    <property type="entry name" value="ION-TRANSLOCATING OXIDOREDUCTASE COMPLEX SUBUNIT D"/>
    <property type="match status" value="1"/>
</dbReference>
<evidence type="ECO:0000256" key="3">
    <source>
        <dbReference type="ARBA" id="ARBA00022630"/>
    </source>
</evidence>
<feature type="transmembrane region" description="Helical" evidence="9">
    <location>
        <begin position="159"/>
        <end position="176"/>
    </location>
</feature>
<evidence type="ECO:0000313" key="10">
    <source>
        <dbReference type="EMBL" id="OGD89707.1"/>
    </source>
</evidence>
<comment type="caution">
    <text evidence="10">The sequence shown here is derived from an EMBL/GenBank/DDBJ whole genome shotgun (WGS) entry which is preliminary data.</text>
</comment>
<feature type="transmembrane region" description="Helical" evidence="9">
    <location>
        <begin position="236"/>
        <end position="252"/>
    </location>
</feature>
<reference evidence="10 11" key="1">
    <citation type="journal article" date="2016" name="Nat. Commun.">
        <title>Thousands of microbial genomes shed light on interconnected biogeochemical processes in an aquifer system.</title>
        <authorList>
            <person name="Anantharaman K."/>
            <person name="Brown C.T."/>
            <person name="Hug L.A."/>
            <person name="Sharon I."/>
            <person name="Castelle C.J."/>
            <person name="Probst A.J."/>
            <person name="Thomas B.C."/>
            <person name="Singh A."/>
            <person name="Wilkins M.J."/>
            <person name="Karaoz U."/>
            <person name="Brodie E.L."/>
            <person name="Williams K.H."/>
            <person name="Hubbard S.S."/>
            <person name="Banfield J.F."/>
        </authorList>
    </citation>
    <scope>NUCLEOTIDE SEQUENCE [LARGE SCALE GENOMIC DNA]</scope>
</reference>
<evidence type="ECO:0000256" key="1">
    <source>
        <dbReference type="ARBA" id="ARBA00022448"/>
    </source>
</evidence>
<evidence type="ECO:0000256" key="2">
    <source>
        <dbReference type="ARBA" id="ARBA00022553"/>
    </source>
</evidence>
<keyword evidence="8 9" id="KW-0472">Membrane</keyword>
<name>A0A1F5GD10_9BACT</name>